<accession>A0A918ZVH1</accession>
<dbReference type="CDD" id="cd05244">
    <property type="entry name" value="BVR-B_like_SDR_a"/>
    <property type="match status" value="1"/>
</dbReference>
<dbReference type="GO" id="GO:0042602">
    <property type="term" value="F:riboflavin reductase (NADPH) activity"/>
    <property type="evidence" value="ECO:0007669"/>
    <property type="project" value="TreeGrafter"/>
</dbReference>
<dbReference type="InterPro" id="IPR036291">
    <property type="entry name" value="NAD(P)-bd_dom_sf"/>
</dbReference>
<dbReference type="Proteomes" id="UP000603227">
    <property type="component" value="Unassembled WGS sequence"/>
</dbReference>
<sequence>MKLVVFGANGPTGRLVTQRALDEGHTVTAVTRRPDAFPIEGQRLRVAGVDALDAAAVDEVVAGHDRVVSSLGVPYTREPVTVFSQSARNIMAAMSRHGLRRLVCVTSIGVHPELPPEEKFFFRKVIGPILLAMGRPLYEDARRMEEIVQAADLDWTIVRPSGLFDATTVTDYRIAVAPQRLPGMFTSRADLADVLLREAADDRHVRACIEVITTQGTPNYATVFLKEALHIGK</sequence>
<dbReference type="Gene3D" id="3.40.50.720">
    <property type="entry name" value="NAD(P)-binding Rossmann-like Domain"/>
    <property type="match status" value="1"/>
</dbReference>
<dbReference type="EMBL" id="BNAT01000093">
    <property type="protein sequence ID" value="GHE72850.1"/>
    <property type="molecule type" value="Genomic_DNA"/>
</dbReference>
<gene>
    <name evidence="2" type="ORF">GCM10017771_96670</name>
</gene>
<keyword evidence="3" id="KW-1185">Reference proteome</keyword>
<dbReference type="Pfam" id="PF13460">
    <property type="entry name" value="NAD_binding_10"/>
    <property type="match status" value="1"/>
</dbReference>
<dbReference type="InterPro" id="IPR051606">
    <property type="entry name" value="Polyketide_Oxido-like"/>
</dbReference>
<comment type="caution">
    <text evidence="2">The sequence shown here is derived from an EMBL/GenBank/DDBJ whole genome shotgun (WGS) entry which is preliminary data.</text>
</comment>
<evidence type="ECO:0000313" key="2">
    <source>
        <dbReference type="EMBL" id="GHE72850.1"/>
    </source>
</evidence>
<dbReference type="SUPFAM" id="SSF51735">
    <property type="entry name" value="NAD(P)-binding Rossmann-fold domains"/>
    <property type="match status" value="1"/>
</dbReference>
<evidence type="ECO:0000259" key="1">
    <source>
        <dbReference type="Pfam" id="PF13460"/>
    </source>
</evidence>
<dbReference type="InterPro" id="IPR016040">
    <property type="entry name" value="NAD(P)-bd_dom"/>
</dbReference>
<name>A0A918ZVH1_9ACTN</name>
<dbReference type="GO" id="GO:0004074">
    <property type="term" value="F:biliverdin reductase [NAD(P)H] activity"/>
    <property type="evidence" value="ECO:0007669"/>
    <property type="project" value="TreeGrafter"/>
</dbReference>
<reference evidence="2" key="1">
    <citation type="journal article" date="2014" name="Int. J. Syst. Evol. Microbiol.">
        <title>Complete genome sequence of Corynebacterium casei LMG S-19264T (=DSM 44701T), isolated from a smear-ripened cheese.</title>
        <authorList>
            <consortium name="US DOE Joint Genome Institute (JGI-PGF)"/>
            <person name="Walter F."/>
            <person name="Albersmeier A."/>
            <person name="Kalinowski J."/>
            <person name="Ruckert C."/>
        </authorList>
    </citation>
    <scope>NUCLEOTIDE SEQUENCE</scope>
    <source>
        <strain evidence="2">CGMCC 4.7403</strain>
    </source>
</reference>
<evidence type="ECO:0000313" key="3">
    <source>
        <dbReference type="Proteomes" id="UP000603227"/>
    </source>
</evidence>
<proteinExistence type="predicted"/>
<feature type="domain" description="NAD(P)-binding" evidence="1">
    <location>
        <begin position="7"/>
        <end position="201"/>
    </location>
</feature>
<dbReference type="RefSeq" id="WP_189788730.1">
    <property type="nucleotide sequence ID" value="NZ_BNAT01000093.1"/>
</dbReference>
<dbReference type="PANTHER" id="PTHR43355:SF2">
    <property type="entry name" value="FLAVIN REDUCTASE (NADPH)"/>
    <property type="match status" value="1"/>
</dbReference>
<organism evidence="2 3">
    <name type="scientific">Streptomyces capitiformicae</name>
    <dbReference type="NCBI Taxonomy" id="2014920"/>
    <lineage>
        <taxon>Bacteria</taxon>
        <taxon>Bacillati</taxon>
        <taxon>Actinomycetota</taxon>
        <taxon>Actinomycetes</taxon>
        <taxon>Kitasatosporales</taxon>
        <taxon>Streptomycetaceae</taxon>
        <taxon>Streptomyces</taxon>
    </lineage>
</organism>
<reference evidence="2" key="2">
    <citation type="submission" date="2020-09" db="EMBL/GenBank/DDBJ databases">
        <authorList>
            <person name="Sun Q."/>
            <person name="Zhou Y."/>
        </authorList>
    </citation>
    <scope>NUCLEOTIDE SEQUENCE</scope>
    <source>
        <strain evidence="2">CGMCC 4.7403</strain>
    </source>
</reference>
<dbReference type="AlphaFoldDB" id="A0A918ZVH1"/>
<dbReference type="PANTHER" id="PTHR43355">
    <property type="entry name" value="FLAVIN REDUCTASE (NADPH)"/>
    <property type="match status" value="1"/>
</dbReference>
<protein>
    <submittedName>
        <fullName evidence="2">NADH-flavin reductase</fullName>
    </submittedName>
</protein>